<organism evidence="4">
    <name type="scientific">Aphanomyces stellatus</name>
    <dbReference type="NCBI Taxonomy" id="120398"/>
    <lineage>
        <taxon>Eukaryota</taxon>
        <taxon>Sar</taxon>
        <taxon>Stramenopiles</taxon>
        <taxon>Oomycota</taxon>
        <taxon>Saprolegniomycetes</taxon>
        <taxon>Saprolegniales</taxon>
        <taxon>Verrucalvaceae</taxon>
        <taxon>Aphanomyces</taxon>
    </lineage>
</organism>
<proteinExistence type="predicted"/>
<feature type="region of interest" description="Disordered" evidence="1">
    <location>
        <begin position="419"/>
        <end position="440"/>
    </location>
</feature>
<keyword evidence="2" id="KW-0732">Signal</keyword>
<gene>
    <name evidence="4" type="ORF">As57867_014575</name>
</gene>
<dbReference type="GO" id="GO:0006032">
    <property type="term" value="P:chitin catabolic process"/>
    <property type="evidence" value="ECO:0007669"/>
    <property type="project" value="TreeGrafter"/>
</dbReference>
<dbReference type="CDD" id="cd06548">
    <property type="entry name" value="GH18_chitinase"/>
    <property type="match status" value="1"/>
</dbReference>
<dbReference type="InterPro" id="IPR001223">
    <property type="entry name" value="Glyco_hydro18_cat"/>
</dbReference>
<dbReference type="GO" id="GO:0005975">
    <property type="term" value="P:carbohydrate metabolic process"/>
    <property type="evidence" value="ECO:0007669"/>
    <property type="project" value="InterPro"/>
</dbReference>
<dbReference type="SUPFAM" id="SSF54556">
    <property type="entry name" value="Chitinase insertion domain"/>
    <property type="match status" value="1"/>
</dbReference>
<feature type="signal peptide" evidence="2">
    <location>
        <begin position="1"/>
        <end position="22"/>
    </location>
</feature>
<dbReference type="PANTHER" id="PTHR11177">
    <property type="entry name" value="CHITINASE"/>
    <property type="match status" value="1"/>
</dbReference>
<feature type="compositionally biased region" description="Pro residues" evidence="1">
    <location>
        <begin position="424"/>
        <end position="440"/>
    </location>
</feature>
<evidence type="ECO:0000259" key="3">
    <source>
        <dbReference type="PROSITE" id="PS51910"/>
    </source>
</evidence>
<dbReference type="Gene3D" id="3.20.20.80">
    <property type="entry name" value="Glycosidases"/>
    <property type="match status" value="1"/>
</dbReference>
<comment type="caution">
    <text evidence="4">The sequence shown here is derived from an EMBL/GenBank/DDBJ whole genome shotgun (WGS) entry which is preliminary data.</text>
</comment>
<dbReference type="InterPro" id="IPR011583">
    <property type="entry name" value="Chitinase_II/V-like_cat"/>
</dbReference>
<reference evidence="4" key="1">
    <citation type="submission" date="2019-06" db="EMBL/GenBank/DDBJ databases">
        <title>Genomics analysis of Aphanomyces spp. identifies a new class of oomycete effector associated with host adaptation.</title>
        <authorList>
            <person name="Gaulin E."/>
        </authorList>
    </citation>
    <scope>NUCLEOTIDE SEQUENCE</scope>
    <source>
        <strain evidence="4">CBS 578.67</strain>
    </source>
</reference>
<feature type="chain" id="PRO_5025616075" description="GH18 domain-containing protein" evidence="2">
    <location>
        <begin position="23"/>
        <end position="440"/>
    </location>
</feature>
<dbReference type="GO" id="GO:0004568">
    <property type="term" value="F:chitinase activity"/>
    <property type="evidence" value="ECO:0007669"/>
    <property type="project" value="TreeGrafter"/>
</dbReference>
<dbReference type="PROSITE" id="PS51910">
    <property type="entry name" value="GH18_2"/>
    <property type="match status" value="1"/>
</dbReference>
<dbReference type="Pfam" id="PF00704">
    <property type="entry name" value="Glyco_hydro_18"/>
    <property type="match status" value="1"/>
</dbReference>
<evidence type="ECO:0000256" key="2">
    <source>
        <dbReference type="SAM" id="SignalP"/>
    </source>
</evidence>
<dbReference type="SMART" id="SM00636">
    <property type="entry name" value="Glyco_18"/>
    <property type="match status" value="1"/>
</dbReference>
<dbReference type="SUPFAM" id="SSF51445">
    <property type="entry name" value="(Trans)glycosidases"/>
    <property type="match status" value="1"/>
</dbReference>
<dbReference type="AlphaFoldDB" id="A0A6A4YC59"/>
<dbReference type="Gene3D" id="3.10.50.10">
    <property type="match status" value="1"/>
</dbReference>
<dbReference type="OrthoDB" id="192870at2759"/>
<name>A0A6A4YC59_9STRA</name>
<dbReference type="InterPro" id="IPR050314">
    <property type="entry name" value="Glycosyl_Hydrlase_18"/>
</dbReference>
<sequence length="440" mass="48685">MKTSPTLLATLALAFAAPVTNAAKFKNIGYFMEWGTYERNFHPFDLDWDRYTHINYAFGKPNPNGTVSLFDAEAAVNHRYLDHGDPNNTDTTNAYGNFGQINKLKRQFRNTRFGLSIGGWTLSDQFSGIASTETGRRTFAKSSVDLMLDLGLDFIDLDWEYPVEGGNDQPPVPHRPDDIKNYVALLKAIRDEYKRVPFKAELSVASPAGPSYYSHWDFPSICGQLDHINIMTYDFSGSWNTVVDHMANLYPDPNNPSGEGFSAHGAVQAYIQGGCPSEKIVLGVPLYGYSFEGTTGLYGKFTQPTVGSWKDSLGTWDYKDLPQQGATEYFDDVTKAAYSYDAAKKIWTSYDSPKSFAAKLAYIKQYNLGGTMYWASDADAKAGSARSLVTQAYNFYGQANMAFSTNNLDYPTSHYVNIRNGAGPSPPTTTPTLAPPISTP</sequence>
<dbReference type="GO" id="GO:0008061">
    <property type="term" value="F:chitin binding"/>
    <property type="evidence" value="ECO:0007669"/>
    <property type="project" value="InterPro"/>
</dbReference>
<feature type="domain" description="GH18" evidence="3">
    <location>
        <begin position="25"/>
        <end position="399"/>
    </location>
</feature>
<protein>
    <recommendedName>
        <fullName evidence="3">GH18 domain-containing protein</fullName>
    </recommendedName>
</protein>
<dbReference type="EMBL" id="VJMH01005565">
    <property type="protein sequence ID" value="KAF0694495.1"/>
    <property type="molecule type" value="Genomic_DNA"/>
</dbReference>
<dbReference type="PANTHER" id="PTHR11177:SF317">
    <property type="entry name" value="CHITINASE 12-RELATED"/>
    <property type="match status" value="1"/>
</dbReference>
<feature type="non-terminal residue" evidence="4">
    <location>
        <position position="440"/>
    </location>
</feature>
<dbReference type="InterPro" id="IPR029070">
    <property type="entry name" value="Chitinase_insertion_sf"/>
</dbReference>
<evidence type="ECO:0000313" key="4">
    <source>
        <dbReference type="EMBL" id="KAF0694495.1"/>
    </source>
</evidence>
<accession>A0A6A4YC59</accession>
<dbReference type="GO" id="GO:0005576">
    <property type="term" value="C:extracellular region"/>
    <property type="evidence" value="ECO:0007669"/>
    <property type="project" value="TreeGrafter"/>
</dbReference>
<evidence type="ECO:0000256" key="1">
    <source>
        <dbReference type="SAM" id="MobiDB-lite"/>
    </source>
</evidence>
<dbReference type="InterPro" id="IPR017853">
    <property type="entry name" value="GH"/>
</dbReference>